<dbReference type="Proteomes" id="UP000176493">
    <property type="component" value="Unassembled WGS sequence"/>
</dbReference>
<dbReference type="EMBL" id="MHRJ01000014">
    <property type="protein sequence ID" value="OHA23179.1"/>
    <property type="molecule type" value="Genomic_DNA"/>
</dbReference>
<reference evidence="1 2" key="1">
    <citation type="journal article" date="2016" name="Nat. Commun.">
        <title>Thousands of microbial genomes shed light on interconnected biogeochemical processes in an aquifer system.</title>
        <authorList>
            <person name="Anantharaman K."/>
            <person name="Brown C.T."/>
            <person name="Hug L.A."/>
            <person name="Sharon I."/>
            <person name="Castelle C.J."/>
            <person name="Probst A.J."/>
            <person name="Thomas B.C."/>
            <person name="Singh A."/>
            <person name="Wilkins M.J."/>
            <person name="Karaoz U."/>
            <person name="Brodie E.L."/>
            <person name="Williams K.H."/>
            <person name="Hubbard S.S."/>
            <person name="Banfield J.F."/>
        </authorList>
    </citation>
    <scope>NUCLEOTIDE SEQUENCE [LARGE SCALE GENOMIC DNA]</scope>
</reference>
<dbReference type="AlphaFoldDB" id="A0A1G2MJ41"/>
<proteinExistence type="predicted"/>
<name>A0A1G2MJ41_9BACT</name>
<comment type="caution">
    <text evidence="1">The sequence shown here is derived from an EMBL/GenBank/DDBJ whole genome shotgun (WGS) entry which is preliminary data.</text>
</comment>
<evidence type="ECO:0000313" key="1">
    <source>
        <dbReference type="EMBL" id="OHA23179.1"/>
    </source>
</evidence>
<gene>
    <name evidence="1" type="ORF">A2W52_04715</name>
</gene>
<sequence>MRVLCRQVNGATKNNIFEEKKAEYWKASKRRKGELLLAVCEVSGLTRKGTIKRFRKLQMRDPAAQERRGRPRCYTPDVIAALKQEIDRRTQKVFAIQKRHGKPRKM</sequence>
<accession>A0A1G2MJ41</accession>
<organism evidence="1 2">
    <name type="scientific">Candidatus Taylorbacteria bacterium RIFCSPHIGHO2_02_49_25</name>
    <dbReference type="NCBI Taxonomy" id="1802305"/>
    <lineage>
        <taxon>Bacteria</taxon>
        <taxon>Candidatus Tayloriibacteriota</taxon>
    </lineage>
</organism>
<protein>
    <submittedName>
        <fullName evidence="1">Uncharacterized protein</fullName>
    </submittedName>
</protein>
<evidence type="ECO:0000313" key="2">
    <source>
        <dbReference type="Proteomes" id="UP000176493"/>
    </source>
</evidence>